<dbReference type="Pfam" id="PF17201">
    <property type="entry name" value="Cache_3-Cache_2"/>
    <property type="match status" value="1"/>
</dbReference>
<protein>
    <recommendedName>
        <fullName evidence="2">Cache 3/Cache 2 fusion domain-containing protein</fullName>
    </recommendedName>
</protein>
<name>A0A2P7S349_9HYPH</name>
<evidence type="ECO:0000313" key="4">
    <source>
        <dbReference type="Proteomes" id="UP000240653"/>
    </source>
</evidence>
<dbReference type="EMBL" id="PXYL01000016">
    <property type="protein sequence ID" value="PSJ56907.1"/>
    <property type="molecule type" value="Genomic_DNA"/>
</dbReference>
<dbReference type="SUPFAM" id="SSF103190">
    <property type="entry name" value="Sensory domain-like"/>
    <property type="match status" value="1"/>
</dbReference>
<accession>A0A2P7S349</accession>
<sequence>MSLHKAIISILTASLFTGAVALVPMTALAQDSKVTAAMELLKSKANELGPPKIEGTDAVAGKEVPAIYFGSTKMNNNFTLVDEVVKEAGGTATIFVKSGDEYVRVATNVKKDDGSRAIGTILDPKGKAIESVKKGEAFYGEVDILGKPYVTGYDPIRDADKHVIGIYYVGYLKK</sequence>
<dbReference type="OrthoDB" id="3289104at2"/>
<feature type="chain" id="PRO_5015194172" description="Cache 3/Cache 2 fusion domain-containing protein" evidence="1">
    <location>
        <begin position="30"/>
        <end position="174"/>
    </location>
</feature>
<keyword evidence="4" id="KW-1185">Reference proteome</keyword>
<dbReference type="InterPro" id="IPR029151">
    <property type="entry name" value="Sensor-like_sf"/>
</dbReference>
<evidence type="ECO:0000256" key="1">
    <source>
        <dbReference type="SAM" id="SignalP"/>
    </source>
</evidence>
<reference evidence="3 4" key="1">
    <citation type="submission" date="2018-03" db="EMBL/GenBank/DDBJ databases">
        <title>The draft genome of Mesorhizobium soli JCM 19897.</title>
        <authorList>
            <person name="Li L."/>
            <person name="Liu L."/>
            <person name="Liang L."/>
            <person name="Wang T."/>
            <person name="Zhang X."/>
        </authorList>
    </citation>
    <scope>NUCLEOTIDE SEQUENCE [LARGE SCALE GENOMIC DNA]</scope>
    <source>
        <strain evidence="3 4">JCM 19897</strain>
    </source>
</reference>
<evidence type="ECO:0000259" key="2">
    <source>
        <dbReference type="Pfam" id="PF17201"/>
    </source>
</evidence>
<comment type="caution">
    <text evidence="3">The sequence shown here is derived from an EMBL/GenBank/DDBJ whole genome shotgun (WGS) entry which is preliminary data.</text>
</comment>
<evidence type="ECO:0000313" key="3">
    <source>
        <dbReference type="EMBL" id="PSJ56907.1"/>
    </source>
</evidence>
<gene>
    <name evidence="3" type="ORF">C7I85_23815</name>
</gene>
<dbReference type="InterPro" id="IPR033462">
    <property type="entry name" value="Cache_3-Cache_2"/>
</dbReference>
<keyword evidence="1" id="KW-0732">Signal</keyword>
<dbReference type="Proteomes" id="UP000240653">
    <property type="component" value="Unassembled WGS sequence"/>
</dbReference>
<feature type="signal peptide" evidence="1">
    <location>
        <begin position="1"/>
        <end position="29"/>
    </location>
</feature>
<feature type="domain" description="Cache 3/Cache 2 fusion" evidence="2">
    <location>
        <begin position="32"/>
        <end position="172"/>
    </location>
</feature>
<proteinExistence type="predicted"/>
<organism evidence="3 4">
    <name type="scientific">Pseudaminobacter soli</name>
    <name type="common">ex Li et al. 2025</name>
    <dbReference type="NCBI Taxonomy" id="1295366"/>
    <lineage>
        <taxon>Bacteria</taxon>
        <taxon>Pseudomonadati</taxon>
        <taxon>Pseudomonadota</taxon>
        <taxon>Alphaproteobacteria</taxon>
        <taxon>Hyphomicrobiales</taxon>
        <taxon>Phyllobacteriaceae</taxon>
        <taxon>Pseudaminobacter</taxon>
    </lineage>
</organism>
<dbReference type="RefSeq" id="WP_106726503.1">
    <property type="nucleotide sequence ID" value="NZ_PXYL01000016.1"/>
</dbReference>
<dbReference type="AlphaFoldDB" id="A0A2P7S349"/>